<comment type="caution">
    <text evidence="5">The sequence shown here is derived from an EMBL/GenBank/DDBJ whole genome shotgun (WGS) entry which is preliminary data.</text>
</comment>
<dbReference type="RefSeq" id="WP_179445857.1">
    <property type="nucleotide sequence ID" value="NZ_JACBZS010000001.1"/>
</dbReference>
<feature type="binding site" evidence="3">
    <location>
        <begin position="11"/>
        <end position="16"/>
    </location>
    <ligand>
        <name>ATP</name>
        <dbReference type="ChEBI" id="CHEBI:30616"/>
    </ligand>
</feature>
<dbReference type="CDD" id="cd02022">
    <property type="entry name" value="DPCK"/>
    <property type="match status" value="1"/>
</dbReference>
<evidence type="ECO:0000313" key="6">
    <source>
        <dbReference type="Proteomes" id="UP000527616"/>
    </source>
</evidence>
<evidence type="ECO:0000256" key="3">
    <source>
        <dbReference type="HAMAP-Rule" id="MF_00376"/>
    </source>
</evidence>
<dbReference type="UniPathway" id="UPA00241">
    <property type="reaction ID" value="UER00356"/>
</dbReference>
<evidence type="ECO:0000313" key="5">
    <source>
        <dbReference type="EMBL" id="NYI72122.1"/>
    </source>
</evidence>
<dbReference type="NCBIfam" id="NF002879">
    <property type="entry name" value="PRK03333.1"/>
    <property type="match status" value="1"/>
</dbReference>
<protein>
    <recommendedName>
        <fullName evidence="3 4">Dephospho-CoA kinase</fullName>
        <ecNumber evidence="3 4">2.7.1.24</ecNumber>
    </recommendedName>
    <alternativeName>
        <fullName evidence="3">Dephosphocoenzyme A kinase</fullName>
    </alternativeName>
</protein>
<evidence type="ECO:0000256" key="2">
    <source>
        <dbReference type="ARBA" id="ARBA00022840"/>
    </source>
</evidence>
<dbReference type="HAMAP" id="MF_00376">
    <property type="entry name" value="Dephospho_CoA_kinase"/>
    <property type="match status" value="1"/>
</dbReference>
<dbReference type="EC" id="2.7.1.24" evidence="3 4"/>
<dbReference type="PROSITE" id="PS51219">
    <property type="entry name" value="DPCK"/>
    <property type="match status" value="1"/>
</dbReference>
<keyword evidence="2 3" id="KW-0067">ATP-binding</keyword>
<dbReference type="GO" id="GO:0005524">
    <property type="term" value="F:ATP binding"/>
    <property type="evidence" value="ECO:0007669"/>
    <property type="project" value="UniProtKB-UniRule"/>
</dbReference>
<reference evidence="5 6" key="1">
    <citation type="submission" date="2020-07" db="EMBL/GenBank/DDBJ databases">
        <title>Sequencing the genomes of 1000 actinobacteria strains.</title>
        <authorList>
            <person name="Klenk H.-P."/>
        </authorList>
    </citation>
    <scope>NUCLEOTIDE SEQUENCE [LARGE SCALE GENOMIC DNA]</scope>
    <source>
        <strain evidence="5 6">DSM 103164</strain>
    </source>
</reference>
<comment type="pathway">
    <text evidence="3">Cofactor biosynthesis; coenzyme A biosynthesis; CoA from (R)-pantothenate: step 5/5.</text>
</comment>
<dbReference type="Gene3D" id="3.40.50.300">
    <property type="entry name" value="P-loop containing nucleotide triphosphate hydrolases"/>
    <property type="match status" value="1"/>
</dbReference>
<proteinExistence type="inferred from homology"/>
<comment type="subcellular location">
    <subcellularLocation>
        <location evidence="3">Cytoplasm</location>
    </subcellularLocation>
</comment>
<keyword evidence="3 5" id="KW-0418">Kinase</keyword>
<dbReference type="InterPro" id="IPR001977">
    <property type="entry name" value="Depp_CoAkinase"/>
</dbReference>
<dbReference type="SUPFAM" id="SSF52540">
    <property type="entry name" value="P-loop containing nucleoside triphosphate hydrolases"/>
    <property type="match status" value="1"/>
</dbReference>
<dbReference type="GO" id="GO:0005737">
    <property type="term" value="C:cytoplasm"/>
    <property type="evidence" value="ECO:0007669"/>
    <property type="project" value="UniProtKB-SubCell"/>
</dbReference>
<sequence>MLRVALTGGLASGKTSVADRWAEHGAVLIDSDLLAREVVGPGTPGLASVLERFGDQVRAADGGLDRKALGAVVFADPEARKDLERLLHPLIRARAAELERAAPPDAIVVHVIPLLVETGRAEGFDLVVVVDLPTEVQLRRAMARDGSSAEQARARIAAQAGRTERLAVADLVVDNAGDRDQLLVEADRVWQELVRRASAAPRP</sequence>
<comment type="similarity">
    <text evidence="3">Belongs to the CoaE family.</text>
</comment>
<dbReference type="PANTHER" id="PTHR10695">
    <property type="entry name" value="DEPHOSPHO-COA KINASE-RELATED"/>
    <property type="match status" value="1"/>
</dbReference>
<organism evidence="5 6">
    <name type="scientific">Naumannella cuiyingiana</name>
    <dbReference type="NCBI Taxonomy" id="1347891"/>
    <lineage>
        <taxon>Bacteria</taxon>
        <taxon>Bacillati</taxon>
        <taxon>Actinomycetota</taxon>
        <taxon>Actinomycetes</taxon>
        <taxon>Propionibacteriales</taxon>
        <taxon>Propionibacteriaceae</taxon>
        <taxon>Naumannella</taxon>
    </lineage>
</organism>
<dbReference type="PANTHER" id="PTHR10695:SF46">
    <property type="entry name" value="BIFUNCTIONAL COENZYME A SYNTHASE-RELATED"/>
    <property type="match status" value="1"/>
</dbReference>
<comment type="catalytic activity">
    <reaction evidence="3">
        <text>3'-dephospho-CoA + ATP = ADP + CoA + H(+)</text>
        <dbReference type="Rhea" id="RHEA:18245"/>
        <dbReference type="ChEBI" id="CHEBI:15378"/>
        <dbReference type="ChEBI" id="CHEBI:30616"/>
        <dbReference type="ChEBI" id="CHEBI:57287"/>
        <dbReference type="ChEBI" id="CHEBI:57328"/>
        <dbReference type="ChEBI" id="CHEBI:456216"/>
        <dbReference type="EC" id="2.7.1.24"/>
    </reaction>
</comment>
<accession>A0A7Z0DAU8</accession>
<dbReference type="Pfam" id="PF01121">
    <property type="entry name" value="CoaE"/>
    <property type="match status" value="1"/>
</dbReference>
<evidence type="ECO:0000256" key="1">
    <source>
        <dbReference type="ARBA" id="ARBA00022741"/>
    </source>
</evidence>
<dbReference type="AlphaFoldDB" id="A0A7Z0DAU8"/>
<keyword evidence="6" id="KW-1185">Reference proteome</keyword>
<dbReference type="GO" id="GO:0004140">
    <property type="term" value="F:dephospho-CoA kinase activity"/>
    <property type="evidence" value="ECO:0007669"/>
    <property type="project" value="UniProtKB-UniRule"/>
</dbReference>
<dbReference type="NCBIfam" id="TIGR00152">
    <property type="entry name" value="dephospho-CoA kinase"/>
    <property type="match status" value="1"/>
</dbReference>
<keyword evidence="3" id="KW-0963">Cytoplasm</keyword>
<evidence type="ECO:0000256" key="4">
    <source>
        <dbReference type="NCBIfam" id="TIGR00152"/>
    </source>
</evidence>
<gene>
    <name evidence="3" type="primary">coaE</name>
    <name evidence="5" type="ORF">GGQ54_002682</name>
</gene>
<dbReference type="InterPro" id="IPR027417">
    <property type="entry name" value="P-loop_NTPase"/>
</dbReference>
<keyword evidence="3 5" id="KW-0808">Transferase</keyword>
<comment type="function">
    <text evidence="3">Catalyzes the phosphorylation of the 3'-hydroxyl group of dephosphocoenzyme A to form coenzyme A.</text>
</comment>
<name>A0A7Z0DAU8_9ACTN</name>
<dbReference type="Proteomes" id="UP000527616">
    <property type="component" value="Unassembled WGS sequence"/>
</dbReference>
<dbReference type="EMBL" id="JACBZS010000001">
    <property type="protein sequence ID" value="NYI72122.1"/>
    <property type="molecule type" value="Genomic_DNA"/>
</dbReference>
<keyword evidence="3" id="KW-0173">Coenzyme A biosynthesis</keyword>
<keyword evidence="1 3" id="KW-0547">Nucleotide-binding</keyword>
<dbReference type="GO" id="GO:0015937">
    <property type="term" value="P:coenzyme A biosynthetic process"/>
    <property type="evidence" value="ECO:0007669"/>
    <property type="project" value="UniProtKB-UniRule"/>
</dbReference>